<organism evidence="5 6">
    <name type="scientific">Sphaerisporangium flaviroseum</name>
    <dbReference type="NCBI Taxonomy" id="509199"/>
    <lineage>
        <taxon>Bacteria</taxon>
        <taxon>Bacillati</taxon>
        <taxon>Actinomycetota</taxon>
        <taxon>Actinomycetes</taxon>
        <taxon>Streptosporangiales</taxon>
        <taxon>Streptosporangiaceae</taxon>
        <taxon>Sphaerisporangium</taxon>
    </lineage>
</organism>
<name>A0ABP7JK66_9ACTN</name>
<keyword evidence="6" id="KW-1185">Reference proteome</keyword>
<keyword evidence="3" id="KW-0663">Pyridoxal phosphate</keyword>
<dbReference type="Proteomes" id="UP001500888">
    <property type="component" value="Unassembled WGS sequence"/>
</dbReference>
<dbReference type="Pfam" id="PF00464">
    <property type="entry name" value="SHMT"/>
    <property type="match status" value="1"/>
</dbReference>
<dbReference type="EMBL" id="BAAAZR010000063">
    <property type="protein sequence ID" value="GAA3846018.1"/>
    <property type="molecule type" value="Genomic_DNA"/>
</dbReference>
<evidence type="ECO:0000259" key="4">
    <source>
        <dbReference type="Pfam" id="PF00464"/>
    </source>
</evidence>
<comment type="cofactor">
    <cofactor evidence="1">
        <name>pyridoxal 5'-phosphate</name>
        <dbReference type="ChEBI" id="CHEBI:597326"/>
    </cofactor>
</comment>
<evidence type="ECO:0000256" key="3">
    <source>
        <dbReference type="ARBA" id="ARBA00022898"/>
    </source>
</evidence>
<comment type="similarity">
    <text evidence="2">Belongs to the SHMT family.</text>
</comment>
<evidence type="ECO:0000256" key="2">
    <source>
        <dbReference type="ARBA" id="ARBA00006376"/>
    </source>
</evidence>
<dbReference type="InterPro" id="IPR015422">
    <property type="entry name" value="PyrdxlP-dep_Trfase_small"/>
</dbReference>
<gene>
    <name evidence="5" type="ORF">GCM10022226_81880</name>
</gene>
<evidence type="ECO:0000313" key="5">
    <source>
        <dbReference type="EMBL" id="GAA3846018.1"/>
    </source>
</evidence>
<sequence>MVILEGRSRVAPWASSRAQRRLVELESLLAGQDAAEVVRTVTRALGEHRRAFDEEGIVLYAGTNTMSPRALAVHEATVSSRPSMGWPGEKFQAGLEHLDVLETVAPLRMASLMEGRFAEVRLQSATLANLACYTAFARPGDTIAVLPEAAGGHASHHAQGAAGIRGLRVADLPYDADRFTIDHARLPGFLDRERPAIVVIGASLMLFPHDVAAVRAACDEVAATLIYDASHVAGLIAGRRFQRPLADGAHILTMSTYKSFGGPPGAAIVTREEALAERVSAAAYPGLTANYDAARLAPLAVTAAELAETGPAYADACMANARALASALQAAGFSVAAADLGWTVSHHVAVDAGAFGGGDEAARALAAGGVYLSGIGLPGQPPGEPMRGLRIGTQEITRRGLAPGHMETVAELMARLLIKGEDPARVLPAATALRGSVTGPR</sequence>
<dbReference type="SUPFAM" id="SSF53383">
    <property type="entry name" value="PLP-dependent transferases"/>
    <property type="match status" value="1"/>
</dbReference>
<protein>
    <submittedName>
        <fullName evidence="5">Serine hydroxymethyltransferase</fullName>
    </submittedName>
</protein>
<evidence type="ECO:0000313" key="6">
    <source>
        <dbReference type="Proteomes" id="UP001500888"/>
    </source>
</evidence>
<dbReference type="InterPro" id="IPR015421">
    <property type="entry name" value="PyrdxlP-dep_Trfase_major"/>
</dbReference>
<dbReference type="Gene3D" id="3.90.1150.10">
    <property type="entry name" value="Aspartate Aminotransferase, domain 1"/>
    <property type="match status" value="1"/>
</dbReference>
<proteinExistence type="inferred from homology"/>
<accession>A0ABP7JK66</accession>
<dbReference type="InterPro" id="IPR015424">
    <property type="entry name" value="PyrdxlP-dep_Trfase"/>
</dbReference>
<dbReference type="PANTHER" id="PTHR11680">
    <property type="entry name" value="SERINE HYDROXYMETHYLTRANSFERASE"/>
    <property type="match status" value="1"/>
</dbReference>
<feature type="domain" description="Serine hydroxymethyltransferase-like" evidence="4">
    <location>
        <begin position="50"/>
        <end position="412"/>
    </location>
</feature>
<dbReference type="PANTHER" id="PTHR11680:SF35">
    <property type="entry name" value="SERINE HYDROXYMETHYLTRANSFERASE 1"/>
    <property type="match status" value="1"/>
</dbReference>
<dbReference type="InterPro" id="IPR039429">
    <property type="entry name" value="SHMT-like_dom"/>
</dbReference>
<dbReference type="RefSeq" id="WP_344953474.1">
    <property type="nucleotide sequence ID" value="NZ_BAAAZR010000063.1"/>
</dbReference>
<reference evidence="6" key="1">
    <citation type="journal article" date="2019" name="Int. J. Syst. Evol. Microbiol.">
        <title>The Global Catalogue of Microorganisms (GCM) 10K type strain sequencing project: providing services to taxonomists for standard genome sequencing and annotation.</title>
        <authorList>
            <consortium name="The Broad Institute Genomics Platform"/>
            <consortium name="The Broad Institute Genome Sequencing Center for Infectious Disease"/>
            <person name="Wu L."/>
            <person name="Ma J."/>
        </authorList>
    </citation>
    <scope>NUCLEOTIDE SEQUENCE [LARGE SCALE GENOMIC DNA]</scope>
    <source>
        <strain evidence="6">JCM 16908</strain>
    </source>
</reference>
<dbReference type="Gene3D" id="3.40.640.10">
    <property type="entry name" value="Type I PLP-dependent aspartate aminotransferase-like (Major domain)"/>
    <property type="match status" value="1"/>
</dbReference>
<evidence type="ECO:0000256" key="1">
    <source>
        <dbReference type="ARBA" id="ARBA00001933"/>
    </source>
</evidence>
<dbReference type="InterPro" id="IPR049943">
    <property type="entry name" value="Ser_HO-MeTrfase-like"/>
</dbReference>
<comment type="caution">
    <text evidence="5">The sequence shown here is derived from an EMBL/GenBank/DDBJ whole genome shotgun (WGS) entry which is preliminary data.</text>
</comment>